<reference evidence="1" key="1">
    <citation type="submission" date="2022-05" db="EMBL/GenBank/DDBJ databases">
        <title>The Musa troglodytarum L. genome provides insights into the mechanism of non-climacteric behaviour and enrichment of carotenoids.</title>
        <authorList>
            <person name="Wang J."/>
        </authorList>
    </citation>
    <scope>NUCLEOTIDE SEQUENCE</scope>
    <source>
        <tissue evidence="1">Leaf</tissue>
    </source>
</reference>
<evidence type="ECO:0000313" key="2">
    <source>
        <dbReference type="Proteomes" id="UP001055439"/>
    </source>
</evidence>
<organism evidence="1 2">
    <name type="scientific">Musa troglodytarum</name>
    <name type="common">fe'i banana</name>
    <dbReference type="NCBI Taxonomy" id="320322"/>
    <lineage>
        <taxon>Eukaryota</taxon>
        <taxon>Viridiplantae</taxon>
        <taxon>Streptophyta</taxon>
        <taxon>Embryophyta</taxon>
        <taxon>Tracheophyta</taxon>
        <taxon>Spermatophyta</taxon>
        <taxon>Magnoliopsida</taxon>
        <taxon>Liliopsida</taxon>
        <taxon>Zingiberales</taxon>
        <taxon>Musaceae</taxon>
        <taxon>Musa</taxon>
    </lineage>
</organism>
<evidence type="ECO:0000313" key="1">
    <source>
        <dbReference type="EMBL" id="URD73889.1"/>
    </source>
</evidence>
<sequence>MRVNPLPFSPAPTLSRPRPLARFRQWPDGFVISQNLVSELNRNVRLMYFLQTNISSSGNTCLS</sequence>
<name>A0A9E7JAF3_9LILI</name>
<accession>A0A9E7JAF3</accession>
<dbReference type="EMBL" id="CP097502">
    <property type="protein sequence ID" value="URD73889.1"/>
    <property type="molecule type" value="Genomic_DNA"/>
</dbReference>
<dbReference type="AlphaFoldDB" id="A0A9E7JAF3"/>
<dbReference type="Proteomes" id="UP001055439">
    <property type="component" value="Chromosome 1"/>
</dbReference>
<proteinExistence type="predicted"/>
<keyword evidence="2" id="KW-1185">Reference proteome</keyword>
<gene>
    <name evidence="1" type="ORF">MUK42_35024</name>
</gene>
<protein>
    <submittedName>
        <fullName evidence="1">Uncharacterized protein</fullName>
    </submittedName>
</protein>